<dbReference type="EMBL" id="MLJW01000151">
    <property type="protein sequence ID" value="OIQ96312.1"/>
    <property type="molecule type" value="Genomic_DNA"/>
</dbReference>
<dbReference type="Gene3D" id="1.10.10.2910">
    <property type="match status" value="1"/>
</dbReference>
<gene>
    <name evidence="3" type="ORF">GALL_217110</name>
</gene>
<protein>
    <recommendedName>
        <fullName evidence="2">HTH cro/C1-type domain-containing protein</fullName>
    </recommendedName>
</protein>
<proteinExistence type="inferred from homology"/>
<evidence type="ECO:0000259" key="2">
    <source>
        <dbReference type="PROSITE" id="PS50943"/>
    </source>
</evidence>
<dbReference type="InterPro" id="IPR010359">
    <property type="entry name" value="IrrE_HExxH"/>
</dbReference>
<dbReference type="GO" id="GO:0003677">
    <property type="term" value="F:DNA binding"/>
    <property type="evidence" value="ECO:0007669"/>
    <property type="project" value="InterPro"/>
</dbReference>
<evidence type="ECO:0000256" key="1">
    <source>
        <dbReference type="ARBA" id="ARBA00007227"/>
    </source>
</evidence>
<organism evidence="3">
    <name type="scientific">mine drainage metagenome</name>
    <dbReference type="NCBI Taxonomy" id="410659"/>
    <lineage>
        <taxon>unclassified sequences</taxon>
        <taxon>metagenomes</taxon>
        <taxon>ecological metagenomes</taxon>
    </lineage>
</organism>
<sequence>MPTAQHISINPTLLSWARQESGFELFRVAKRLNVKPEKVEAWEKGESLPTMRQVENLAHFFHRPLSVFFLPEPPQLTPLAAEYRRLPHVIPGHESPELRLNLRQMLARRENALNLMGELGEVVPEFSLSAKLNESPIEVGARLRAALGVTLDEQLAWPSEWRAWASWRSAVENLGVLVFQFSKVAISEVRGLALLRTPLPVVGINSKEIPEVRSYTVLHELVHLMLAAGHEEASALKEDKSNDEWNGLERFAEIVASHALVPENALRSEIVSLGLGDADWDIHATRRLARRFRITPLALATRLRESGFMSWERYALWKSEWDAYVATLAARSKGFATPVAKALGRNGRPYIQLVLEALSANRITPVNAARYLDLKFEHFDKLKTAMQNGSSAFSGDD</sequence>
<dbReference type="PROSITE" id="PS50943">
    <property type="entry name" value="HTH_CROC1"/>
    <property type="match status" value="1"/>
</dbReference>
<dbReference type="Gene3D" id="1.10.260.40">
    <property type="entry name" value="lambda repressor-like DNA-binding domains"/>
    <property type="match status" value="1"/>
</dbReference>
<accession>A0A1J5RJI2</accession>
<dbReference type="PANTHER" id="PTHR43236">
    <property type="entry name" value="ANTITOXIN HIGA1"/>
    <property type="match status" value="1"/>
</dbReference>
<dbReference type="SUPFAM" id="SSF47413">
    <property type="entry name" value="lambda repressor-like DNA-binding domains"/>
    <property type="match status" value="1"/>
</dbReference>
<dbReference type="SMART" id="SM00530">
    <property type="entry name" value="HTH_XRE"/>
    <property type="match status" value="1"/>
</dbReference>
<dbReference type="Pfam" id="PF06114">
    <property type="entry name" value="Peptidase_M78"/>
    <property type="match status" value="1"/>
</dbReference>
<comment type="caution">
    <text evidence="3">The sequence shown here is derived from an EMBL/GenBank/DDBJ whole genome shotgun (WGS) entry which is preliminary data.</text>
</comment>
<dbReference type="InterPro" id="IPR052345">
    <property type="entry name" value="Rad_response_metalloprotease"/>
</dbReference>
<dbReference type="InterPro" id="IPR001387">
    <property type="entry name" value="Cro/C1-type_HTH"/>
</dbReference>
<dbReference type="AlphaFoldDB" id="A0A1J5RJI2"/>
<evidence type="ECO:0000313" key="3">
    <source>
        <dbReference type="EMBL" id="OIQ96312.1"/>
    </source>
</evidence>
<feature type="domain" description="HTH cro/C1-type" evidence="2">
    <location>
        <begin position="28"/>
        <end position="68"/>
    </location>
</feature>
<reference evidence="3" key="1">
    <citation type="submission" date="2016-10" db="EMBL/GenBank/DDBJ databases">
        <title>Sequence of Gallionella enrichment culture.</title>
        <authorList>
            <person name="Poehlein A."/>
            <person name="Muehling M."/>
            <person name="Daniel R."/>
        </authorList>
    </citation>
    <scope>NUCLEOTIDE SEQUENCE</scope>
</reference>
<dbReference type="PANTHER" id="PTHR43236:SF2">
    <property type="entry name" value="BLL0069 PROTEIN"/>
    <property type="match status" value="1"/>
</dbReference>
<dbReference type="InterPro" id="IPR010982">
    <property type="entry name" value="Lambda_DNA-bd_dom_sf"/>
</dbReference>
<name>A0A1J5RJI2_9ZZZZ</name>
<dbReference type="CDD" id="cd00093">
    <property type="entry name" value="HTH_XRE"/>
    <property type="match status" value="1"/>
</dbReference>
<comment type="similarity">
    <text evidence="1">Belongs to the short-chain fatty acyl-CoA assimilation regulator (ScfR) family.</text>
</comment>